<reference evidence="20" key="1">
    <citation type="submission" date="2012-06" db="EMBL/GenBank/DDBJ databases">
        <title>Mitogenomics of the Coleoptera under dense taxon sampling.</title>
        <authorList>
            <person name="Timmermans M.J.T.N."/>
            <person name="Lim J."/>
            <person name="Dodsworth S."/>
            <person name="Haran J."/>
            <person name="Ahrens D."/>
            <person name="Bocak L."/>
            <person name="London A."/>
            <person name="Culverwell L."/>
            <person name="Vogler A.P."/>
        </authorList>
    </citation>
    <scope>NUCLEOTIDE SEQUENCE</scope>
</reference>
<dbReference type="GO" id="GO:0042773">
    <property type="term" value="P:ATP synthesis coupled electron transport"/>
    <property type="evidence" value="ECO:0007669"/>
    <property type="project" value="InterPro"/>
</dbReference>
<evidence type="ECO:0000313" key="20">
    <source>
        <dbReference type="EMBL" id="ALO76699.1"/>
    </source>
</evidence>
<evidence type="ECO:0000259" key="19">
    <source>
        <dbReference type="Pfam" id="PF01059"/>
    </source>
</evidence>
<dbReference type="InterPro" id="IPR003918">
    <property type="entry name" value="NADH_UbQ_OxRdtase"/>
</dbReference>
<dbReference type="GO" id="GO:0003954">
    <property type="term" value="F:NADH dehydrogenase activity"/>
    <property type="evidence" value="ECO:0007669"/>
    <property type="project" value="TreeGrafter"/>
</dbReference>
<keyword evidence="9" id="KW-1278">Translocase</keyword>
<name>A0A0S2MPP9_9CUCU</name>
<comment type="catalytic activity">
    <reaction evidence="16 17">
        <text>a ubiquinone + NADH + 5 H(+)(in) = a ubiquinol + NAD(+) + 4 H(+)(out)</text>
        <dbReference type="Rhea" id="RHEA:29091"/>
        <dbReference type="Rhea" id="RHEA-COMP:9565"/>
        <dbReference type="Rhea" id="RHEA-COMP:9566"/>
        <dbReference type="ChEBI" id="CHEBI:15378"/>
        <dbReference type="ChEBI" id="CHEBI:16389"/>
        <dbReference type="ChEBI" id="CHEBI:17976"/>
        <dbReference type="ChEBI" id="CHEBI:57540"/>
        <dbReference type="ChEBI" id="CHEBI:57945"/>
        <dbReference type="EC" id="7.1.1.2"/>
    </reaction>
</comment>
<feature type="transmembrane region" description="Helical" evidence="17">
    <location>
        <begin position="56"/>
        <end position="75"/>
    </location>
</feature>
<evidence type="ECO:0000256" key="8">
    <source>
        <dbReference type="ARBA" id="ARBA00022692"/>
    </source>
</evidence>
<keyword evidence="11 17" id="KW-1133">Transmembrane helix</keyword>
<feature type="domain" description="NADH:ubiquinone oxidoreductase chain 4 N-terminal" evidence="19">
    <location>
        <begin position="1"/>
        <end position="101"/>
    </location>
</feature>
<accession>A0A0S2MPP9</accession>
<evidence type="ECO:0000256" key="2">
    <source>
        <dbReference type="ARBA" id="ARBA00004225"/>
    </source>
</evidence>
<evidence type="ECO:0000256" key="12">
    <source>
        <dbReference type="ARBA" id="ARBA00023027"/>
    </source>
</evidence>
<organism evidence="20">
    <name type="scientific">Melittomma sp. MEL01</name>
    <dbReference type="NCBI Taxonomy" id="1205634"/>
    <lineage>
        <taxon>Eukaryota</taxon>
        <taxon>Metazoa</taxon>
        <taxon>Ecdysozoa</taxon>
        <taxon>Arthropoda</taxon>
        <taxon>Hexapoda</taxon>
        <taxon>Insecta</taxon>
        <taxon>Pterygota</taxon>
        <taxon>Neoptera</taxon>
        <taxon>Endopterygota</taxon>
        <taxon>Coleoptera</taxon>
        <taxon>Polyphaga</taxon>
        <taxon>Cucujiformia</taxon>
        <taxon>Melittommatinae</taxon>
        <taxon>Melittomma</taxon>
    </lineage>
</organism>
<dbReference type="GO" id="GO:0008137">
    <property type="term" value="F:NADH dehydrogenase (ubiquinone) activity"/>
    <property type="evidence" value="ECO:0007669"/>
    <property type="project" value="UniProtKB-UniRule"/>
</dbReference>
<feature type="transmembrane region" description="Helical" evidence="17">
    <location>
        <begin position="109"/>
        <end position="131"/>
    </location>
</feature>
<gene>
    <name evidence="20" type="primary">nad4</name>
</gene>
<feature type="domain" description="NADH:quinone oxidoreductase/Mrp antiporter transmembrane" evidence="18">
    <location>
        <begin position="104"/>
        <end position="383"/>
    </location>
</feature>
<evidence type="ECO:0000256" key="16">
    <source>
        <dbReference type="ARBA" id="ARBA00049551"/>
    </source>
</evidence>
<dbReference type="Pfam" id="PF00361">
    <property type="entry name" value="Proton_antipo_M"/>
    <property type="match status" value="1"/>
</dbReference>
<proteinExistence type="inferred from homology"/>
<feature type="transmembrane region" description="Helical" evidence="17">
    <location>
        <begin position="81"/>
        <end position="102"/>
    </location>
</feature>
<sequence>MMSLLFFLLAMMVLGWWTEFWLSMVWGGILSLFFFFFSSVGFNYNFISYSLGLDIYSYWLILLSMWICMLMLLASELLSRSFWGMGFVCTIALLLFSLFLAFGSMNLFVFYLFFELSLIPTLFLVVGWGYQPERLQAGVYLLFYTMLFSLPMMISVFYVYVDGGSMFFYFFNFYENLFIFFCVNMVFFVKIPMFFVHLWLPKAHVEAPISGSMILAGVMLKLGGYGLLRLLFVFGGLGLSVGVYFMSISLIGGVLVSLVCLRQSDMKSLIAYSSVSHMGMVVSSFFTYSSWGMMGGFIMMLAHGLCSSGLFCLANTLYERVHSRSLYLNKGLINIVPSISLWMFLLVSSNMAAPPSLNLLSEISIIACLVGFCSFNMVPLALLSFFGAVYSLFLYSYSQHGMFSGSLYSFFLISFREFLLFSLHWFPLNFFFKGWFVLLVWVV</sequence>
<dbReference type="PANTHER" id="PTHR43507:SF20">
    <property type="entry name" value="NADH-UBIQUINONE OXIDOREDUCTASE CHAIN 4"/>
    <property type="match status" value="1"/>
</dbReference>
<evidence type="ECO:0000259" key="18">
    <source>
        <dbReference type="Pfam" id="PF00361"/>
    </source>
</evidence>
<dbReference type="GO" id="GO:0015990">
    <property type="term" value="P:electron transport coupled proton transport"/>
    <property type="evidence" value="ECO:0007669"/>
    <property type="project" value="TreeGrafter"/>
</dbReference>
<keyword evidence="7 17" id="KW-0679">Respiratory chain</keyword>
<dbReference type="PANTHER" id="PTHR43507">
    <property type="entry name" value="NADH-UBIQUINONE OXIDOREDUCTASE CHAIN 4"/>
    <property type="match status" value="1"/>
</dbReference>
<feature type="transmembrane region" description="Helical" evidence="17">
    <location>
        <begin position="364"/>
        <end position="397"/>
    </location>
</feature>
<feature type="transmembrane region" description="Helical" evidence="17">
    <location>
        <begin position="269"/>
        <end position="291"/>
    </location>
</feature>
<comment type="function">
    <text evidence="1">Core subunit of the mitochondrial membrane respiratory chain NADH dehydrogenase (Complex I) that is believed to belong to the minimal assembly required for catalysis. Complex I functions in the transfer of electrons from NADH to the respiratory chain. The immediate electron acceptor for the enzyme is believed to be ubiquinone.</text>
</comment>
<dbReference type="GO" id="GO:0048039">
    <property type="term" value="F:ubiquinone binding"/>
    <property type="evidence" value="ECO:0007669"/>
    <property type="project" value="TreeGrafter"/>
</dbReference>
<evidence type="ECO:0000256" key="15">
    <source>
        <dbReference type="ARBA" id="ARBA00023136"/>
    </source>
</evidence>
<dbReference type="Pfam" id="PF01059">
    <property type="entry name" value="Oxidored_q5_N"/>
    <property type="match status" value="1"/>
</dbReference>
<keyword evidence="15 17" id="KW-0472">Membrane</keyword>
<keyword evidence="6 17" id="KW-0813">Transport</keyword>
<evidence type="ECO:0000256" key="11">
    <source>
        <dbReference type="ARBA" id="ARBA00022989"/>
    </source>
</evidence>
<feature type="transmembrane region" description="Helical" evidence="17">
    <location>
        <begin position="230"/>
        <end position="257"/>
    </location>
</feature>
<keyword evidence="14 17" id="KW-0496">Mitochondrion</keyword>
<evidence type="ECO:0000256" key="6">
    <source>
        <dbReference type="ARBA" id="ARBA00022448"/>
    </source>
</evidence>
<dbReference type="GO" id="GO:0031966">
    <property type="term" value="C:mitochondrial membrane"/>
    <property type="evidence" value="ECO:0007669"/>
    <property type="project" value="UniProtKB-SubCell"/>
</dbReference>
<keyword evidence="12 17" id="KW-0520">NAD</keyword>
<keyword evidence="8 17" id="KW-0812">Transmembrane</keyword>
<comment type="similarity">
    <text evidence="3 17">Belongs to the complex I subunit 4 family.</text>
</comment>
<dbReference type="EMBL" id="JX412776">
    <property type="protein sequence ID" value="ALO76699.1"/>
    <property type="molecule type" value="Genomic_DNA"/>
</dbReference>
<comment type="function">
    <text evidence="17">Core subunit of the mitochondrial membrane respiratory chain NADH dehydrogenase (Complex I) which catalyzes electron transfer from NADH through the respiratory chain, using ubiquinone as an electron acceptor. Essential for the catalytic activity and assembly of complex I.</text>
</comment>
<evidence type="ECO:0000256" key="7">
    <source>
        <dbReference type="ARBA" id="ARBA00022660"/>
    </source>
</evidence>
<evidence type="ECO:0000256" key="14">
    <source>
        <dbReference type="ARBA" id="ARBA00023128"/>
    </source>
</evidence>
<evidence type="ECO:0000256" key="1">
    <source>
        <dbReference type="ARBA" id="ARBA00003257"/>
    </source>
</evidence>
<comment type="subcellular location">
    <subcellularLocation>
        <location evidence="2 17">Mitochondrion membrane</location>
        <topology evidence="2 17">Multi-pass membrane protein</topology>
    </subcellularLocation>
</comment>
<evidence type="ECO:0000256" key="17">
    <source>
        <dbReference type="RuleBase" id="RU003297"/>
    </source>
</evidence>
<keyword evidence="10 17" id="KW-0249">Electron transport</keyword>
<dbReference type="EC" id="7.1.1.2" evidence="4 17"/>
<feature type="transmembrane region" description="Helical" evidence="17">
    <location>
        <begin position="297"/>
        <end position="319"/>
    </location>
</feature>
<evidence type="ECO:0000256" key="5">
    <source>
        <dbReference type="ARBA" id="ARBA00021006"/>
    </source>
</evidence>
<dbReference type="PRINTS" id="PR01437">
    <property type="entry name" value="NUOXDRDTASE4"/>
</dbReference>
<feature type="transmembrane region" description="Helical" evidence="17">
    <location>
        <begin position="173"/>
        <end position="200"/>
    </location>
</feature>
<dbReference type="AlphaFoldDB" id="A0A0S2MPP9"/>
<feature type="transmembrane region" description="Helical" evidence="17">
    <location>
        <begin position="331"/>
        <end position="352"/>
    </location>
</feature>
<feature type="transmembrane region" description="Helical" evidence="17">
    <location>
        <begin position="137"/>
        <end position="161"/>
    </location>
</feature>
<dbReference type="InterPro" id="IPR001750">
    <property type="entry name" value="ND/Mrp_TM"/>
</dbReference>
<evidence type="ECO:0000256" key="3">
    <source>
        <dbReference type="ARBA" id="ARBA00009025"/>
    </source>
</evidence>
<dbReference type="InterPro" id="IPR000260">
    <property type="entry name" value="NADH4_N"/>
</dbReference>
<protein>
    <recommendedName>
        <fullName evidence="5 17">NADH-ubiquinone oxidoreductase chain 4</fullName>
        <ecNumber evidence="4 17">7.1.1.2</ecNumber>
    </recommendedName>
</protein>
<geneLocation type="mitochondrion" evidence="20"/>
<evidence type="ECO:0000256" key="9">
    <source>
        <dbReference type="ARBA" id="ARBA00022967"/>
    </source>
</evidence>
<evidence type="ECO:0000256" key="13">
    <source>
        <dbReference type="ARBA" id="ARBA00023075"/>
    </source>
</evidence>
<evidence type="ECO:0000256" key="4">
    <source>
        <dbReference type="ARBA" id="ARBA00012944"/>
    </source>
</evidence>
<evidence type="ECO:0000256" key="10">
    <source>
        <dbReference type="ARBA" id="ARBA00022982"/>
    </source>
</evidence>
<keyword evidence="13 17" id="KW-0830">Ubiquinone</keyword>